<feature type="transmembrane region" description="Helical" evidence="2">
    <location>
        <begin position="485"/>
        <end position="505"/>
    </location>
</feature>
<organism evidence="4 5">
    <name type="scientific">Kitasatospora setae (strain ATCC 33774 / DSM 43861 / JCM 3304 / KCC A-0304 / NBRC 14216 / KM-6054)</name>
    <name type="common">Streptomyces setae</name>
    <dbReference type="NCBI Taxonomy" id="452652"/>
    <lineage>
        <taxon>Bacteria</taxon>
        <taxon>Bacillati</taxon>
        <taxon>Actinomycetota</taxon>
        <taxon>Actinomycetes</taxon>
        <taxon>Kitasatosporales</taxon>
        <taxon>Streptomycetaceae</taxon>
        <taxon>Kitasatospora</taxon>
    </lineage>
</organism>
<keyword evidence="2" id="KW-1133">Transmembrane helix</keyword>
<dbReference type="Proteomes" id="UP000007076">
    <property type="component" value="Chromosome"/>
</dbReference>
<evidence type="ECO:0000313" key="5">
    <source>
        <dbReference type="Proteomes" id="UP000007076"/>
    </source>
</evidence>
<feature type="transmembrane region" description="Helical" evidence="2">
    <location>
        <begin position="86"/>
        <end position="104"/>
    </location>
</feature>
<feature type="transmembrane region" description="Helical" evidence="2">
    <location>
        <begin position="119"/>
        <end position="137"/>
    </location>
</feature>
<proteinExistence type="predicted"/>
<dbReference type="STRING" id="452652.KSE_61080"/>
<dbReference type="Pfam" id="PF07228">
    <property type="entry name" value="SpoIIE"/>
    <property type="match status" value="1"/>
</dbReference>
<sequence length="756" mass="77037">MLSTDLPKETPVTGTPRRAVRLLLVAAASLCVLLPLLRGATAAGAMAEFGLGRGETVAAQLGSALAMLAAFLVAGRAVDVWGWPRVLRWALGVMVAGGAVAVSAQRPWTYLLGRTVEDAGSAGVLIAALASVPVLNLPGRITRVVGGAIAGVATAFVLGANVAVRIDAVAGWRLGESVLPAAAGLLLLVSFRLLPREHLPRSSVPVAPVCGPGVALAALLGVAGLELGPLRDWSDPLVGVLLCAAAVLLAVCRVRTVRLARRRPGRPALGVPARAAGGAVAAGATLGFAQLGLMATAPVLLLQRGVTLAHVTLAMSGYGLGMLGAGLVARHWRLTPLTGSSLGLPLAAVGLATLHFLPAGAGQAALVAGAVSTLVGFGLVVAQIPYLAGFLAALPRQRRAAASALYPAAILFGGVLAQAVPGSTSLLTGEASRRELETVLWVSCGVVALVAMLLGRPVVSLTVAGAAGLQHLLLVALAGDRVADRPGAAVAALAVGAAMGLVAWSRRQQSERLARVRANEVALQQAVLHPIPGRLGELRLVGHYQPATAGTGVGGDFFEAVRTPHGTRVLIGDVRGKGLQAVQTVTELLGCFRSQAHETADLGELAARLDRQLARLAAARGDEELFATALLLQHRDGGAQVEVVNCGHLAPLRIGPDGVRTTPVPALLPLGLGALGLGPSPAPTPLALPDGSALLLHTDGLSEARNSSGEFYPLGERLAALRATDPGRLVDDLAEDVRDWTHQLADDIALIALTRS</sequence>
<dbReference type="PATRIC" id="fig|452652.3.peg.6120"/>
<evidence type="ECO:0000259" key="3">
    <source>
        <dbReference type="SMART" id="SM00331"/>
    </source>
</evidence>
<gene>
    <name evidence="4" type="ordered locus">KSE_61080</name>
</gene>
<dbReference type="InterPro" id="IPR036457">
    <property type="entry name" value="PPM-type-like_dom_sf"/>
</dbReference>
<keyword evidence="2" id="KW-0472">Membrane</keyword>
<feature type="transmembrane region" description="Helical" evidence="2">
    <location>
        <begin position="178"/>
        <end position="194"/>
    </location>
</feature>
<dbReference type="eggNOG" id="COG2814">
    <property type="taxonomic scope" value="Bacteria"/>
</dbReference>
<reference evidence="4 5" key="1">
    <citation type="journal article" date="2010" name="DNA Res.">
        <title>Genome sequence of Kitasatospora setae NBRC 14216T: an evolutionary snapshot of the family Streptomycetaceae.</title>
        <authorList>
            <person name="Ichikawa N."/>
            <person name="Oguchi A."/>
            <person name="Ikeda H."/>
            <person name="Ishikawa J."/>
            <person name="Kitani S."/>
            <person name="Watanabe Y."/>
            <person name="Nakamura S."/>
            <person name="Katano Y."/>
            <person name="Kishi E."/>
            <person name="Sasagawa M."/>
            <person name="Ankai A."/>
            <person name="Fukui S."/>
            <person name="Hashimoto Y."/>
            <person name="Kamata S."/>
            <person name="Otoguro M."/>
            <person name="Tanikawa S."/>
            <person name="Nihira T."/>
            <person name="Horinouchi S."/>
            <person name="Ohnishi Y."/>
            <person name="Hayakawa M."/>
            <person name="Kuzuyama T."/>
            <person name="Arisawa A."/>
            <person name="Nomoto F."/>
            <person name="Miura H."/>
            <person name="Takahashi Y."/>
            <person name="Fujita N."/>
        </authorList>
    </citation>
    <scope>NUCLEOTIDE SEQUENCE [LARGE SCALE GENOMIC DNA]</scope>
    <source>
        <strain evidence="5">ATCC 33774 / DSM 43861 / JCM 3304 / KCC A-0304 / NBRC 14216 / KM-6054</strain>
    </source>
</reference>
<keyword evidence="5" id="KW-1185">Reference proteome</keyword>
<dbReference type="eggNOG" id="COG2208">
    <property type="taxonomic scope" value="Bacteria"/>
</dbReference>
<dbReference type="PANTHER" id="PTHR43156:SF2">
    <property type="entry name" value="STAGE II SPORULATION PROTEIN E"/>
    <property type="match status" value="1"/>
</dbReference>
<dbReference type="SMART" id="SM00331">
    <property type="entry name" value="PP2C_SIG"/>
    <property type="match status" value="1"/>
</dbReference>
<dbReference type="EMBL" id="AP010968">
    <property type="protein sequence ID" value="BAJ31874.1"/>
    <property type="molecule type" value="Genomic_DNA"/>
</dbReference>
<dbReference type="PANTHER" id="PTHR43156">
    <property type="entry name" value="STAGE II SPORULATION PROTEIN E-RELATED"/>
    <property type="match status" value="1"/>
</dbReference>
<feature type="transmembrane region" description="Helical" evidence="2">
    <location>
        <begin position="400"/>
        <end position="418"/>
    </location>
</feature>
<dbReference type="GO" id="GO:0016791">
    <property type="term" value="F:phosphatase activity"/>
    <property type="evidence" value="ECO:0007669"/>
    <property type="project" value="TreeGrafter"/>
</dbReference>
<dbReference type="SUPFAM" id="SSF103473">
    <property type="entry name" value="MFS general substrate transporter"/>
    <property type="match status" value="1"/>
</dbReference>
<dbReference type="InterPro" id="IPR001932">
    <property type="entry name" value="PPM-type_phosphatase-like_dom"/>
</dbReference>
<dbReference type="KEGG" id="ksk:KSE_61080"/>
<name>E4N140_KITSK</name>
<feature type="transmembrane region" description="Helical" evidence="2">
    <location>
        <begin position="307"/>
        <end position="329"/>
    </location>
</feature>
<feature type="transmembrane region" description="Helical" evidence="2">
    <location>
        <begin position="237"/>
        <end position="254"/>
    </location>
</feature>
<feature type="transmembrane region" description="Helical" evidence="2">
    <location>
        <begin position="144"/>
        <end position="166"/>
    </location>
</feature>
<evidence type="ECO:0000313" key="4">
    <source>
        <dbReference type="EMBL" id="BAJ31874.1"/>
    </source>
</evidence>
<dbReference type="Gene3D" id="3.60.40.10">
    <property type="entry name" value="PPM-type phosphatase domain"/>
    <property type="match status" value="1"/>
</dbReference>
<feature type="transmembrane region" description="Helical" evidence="2">
    <location>
        <begin position="461"/>
        <end position="479"/>
    </location>
</feature>
<feature type="domain" description="PPM-type phosphatase" evidence="3">
    <location>
        <begin position="538"/>
        <end position="755"/>
    </location>
</feature>
<dbReference type="InterPro" id="IPR036259">
    <property type="entry name" value="MFS_trans_sf"/>
</dbReference>
<feature type="transmembrane region" description="Helical" evidence="2">
    <location>
        <begin position="438"/>
        <end position="454"/>
    </location>
</feature>
<evidence type="ECO:0000256" key="2">
    <source>
        <dbReference type="SAM" id="Phobius"/>
    </source>
</evidence>
<protein>
    <submittedName>
        <fullName evidence="4">Putative serine/threonine protein phosphatase</fullName>
    </submittedName>
</protein>
<feature type="transmembrane region" description="Helical" evidence="2">
    <location>
        <begin position="206"/>
        <end position="225"/>
    </location>
</feature>
<keyword evidence="2" id="KW-0812">Transmembrane</keyword>
<accession>E4N140</accession>
<dbReference type="HOGENOM" id="CLU_368337_0_0_11"/>
<dbReference type="AlphaFoldDB" id="E4N140"/>
<keyword evidence="1" id="KW-0378">Hydrolase</keyword>
<feature type="transmembrane region" description="Helical" evidence="2">
    <location>
        <begin position="57"/>
        <end position="74"/>
    </location>
</feature>
<evidence type="ECO:0000256" key="1">
    <source>
        <dbReference type="ARBA" id="ARBA00022801"/>
    </source>
</evidence>
<feature type="transmembrane region" description="Helical" evidence="2">
    <location>
        <begin position="275"/>
        <end position="301"/>
    </location>
</feature>
<feature type="transmembrane region" description="Helical" evidence="2">
    <location>
        <begin position="364"/>
        <end position="388"/>
    </location>
</feature>
<dbReference type="InterPro" id="IPR052016">
    <property type="entry name" value="Bact_Sigma-Reg"/>
</dbReference>
<feature type="transmembrane region" description="Helical" evidence="2">
    <location>
        <begin position="341"/>
        <end position="358"/>
    </location>
</feature>